<name>A0A918XUQ7_9PROT</name>
<dbReference type="EMBL" id="BMZS01000010">
    <property type="protein sequence ID" value="GHD57800.1"/>
    <property type="molecule type" value="Genomic_DNA"/>
</dbReference>
<sequence>MIDQMTVQTAVELLVAGVAGFGLGRLYFMAVRRTAELYGSASDWRLPVVLTAGRVLAAAAGFALAAQFGAGPLLAAFLGFLAARRLAVRGARGEAA</sequence>
<accession>A0A918XUQ7</accession>
<keyword evidence="1" id="KW-1133">Transmembrane helix</keyword>
<comment type="caution">
    <text evidence="2">The sequence shown here is derived from an EMBL/GenBank/DDBJ whole genome shotgun (WGS) entry which is preliminary data.</text>
</comment>
<protein>
    <recommendedName>
        <fullName evidence="4">N-ATPase, AtpR subunit</fullName>
    </recommendedName>
</protein>
<dbReference type="InterPro" id="IPR017581">
    <property type="entry name" value="AtpR-like"/>
</dbReference>
<dbReference type="AlphaFoldDB" id="A0A918XUQ7"/>
<evidence type="ECO:0008006" key="4">
    <source>
        <dbReference type="Google" id="ProtNLM"/>
    </source>
</evidence>
<evidence type="ECO:0000256" key="1">
    <source>
        <dbReference type="SAM" id="Phobius"/>
    </source>
</evidence>
<evidence type="ECO:0000313" key="2">
    <source>
        <dbReference type="EMBL" id="GHD57800.1"/>
    </source>
</evidence>
<reference evidence="2" key="2">
    <citation type="submission" date="2020-09" db="EMBL/GenBank/DDBJ databases">
        <authorList>
            <person name="Sun Q."/>
            <person name="Kim S."/>
        </authorList>
    </citation>
    <scope>NUCLEOTIDE SEQUENCE</scope>
    <source>
        <strain evidence="2">KCTC 42651</strain>
    </source>
</reference>
<feature type="transmembrane region" description="Helical" evidence="1">
    <location>
        <begin position="55"/>
        <end position="82"/>
    </location>
</feature>
<feature type="transmembrane region" description="Helical" evidence="1">
    <location>
        <begin position="12"/>
        <end position="35"/>
    </location>
</feature>
<keyword evidence="1" id="KW-0812">Transmembrane</keyword>
<dbReference type="RefSeq" id="WP_189992896.1">
    <property type="nucleotide sequence ID" value="NZ_BMZS01000010.1"/>
</dbReference>
<proteinExistence type="predicted"/>
<keyword evidence="3" id="KW-1185">Reference proteome</keyword>
<keyword evidence="1" id="KW-0472">Membrane</keyword>
<dbReference type="Pfam" id="PF12966">
    <property type="entry name" value="AtpR"/>
    <property type="match status" value="1"/>
</dbReference>
<evidence type="ECO:0000313" key="3">
    <source>
        <dbReference type="Proteomes" id="UP000630353"/>
    </source>
</evidence>
<gene>
    <name evidence="2" type="ORF">GCM10017083_39710</name>
</gene>
<reference evidence="2" key="1">
    <citation type="journal article" date="2014" name="Int. J. Syst. Evol. Microbiol.">
        <title>Complete genome sequence of Corynebacterium casei LMG S-19264T (=DSM 44701T), isolated from a smear-ripened cheese.</title>
        <authorList>
            <consortium name="US DOE Joint Genome Institute (JGI-PGF)"/>
            <person name="Walter F."/>
            <person name="Albersmeier A."/>
            <person name="Kalinowski J."/>
            <person name="Ruckert C."/>
        </authorList>
    </citation>
    <scope>NUCLEOTIDE SEQUENCE</scope>
    <source>
        <strain evidence="2">KCTC 42651</strain>
    </source>
</reference>
<organism evidence="2 3">
    <name type="scientific">Thalassobaculum fulvum</name>
    <dbReference type="NCBI Taxonomy" id="1633335"/>
    <lineage>
        <taxon>Bacteria</taxon>
        <taxon>Pseudomonadati</taxon>
        <taxon>Pseudomonadota</taxon>
        <taxon>Alphaproteobacteria</taxon>
        <taxon>Rhodospirillales</taxon>
        <taxon>Thalassobaculaceae</taxon>
        <taxon>Thalassobaculum</taxon>
    </lineage>
</organism>
<dbReference type="Proteomes" id="UP000630353">
    <property type="component" value="Unassembled WGS sequence"/>
</dbReference>